<evidence type="ECO:0000313" key="3">
    <source>
        <dbReference type="EMBL" id="HIY60876.1"/>
    </source>
</evidence>
<dbReference type="InterPro" id="IPR011010">
    <property type="entry name" value="DNA_brk_join_enz"/>
</dbReference>
<reference evidence="3" key="1">
    <citation type="journal article" date="2021" name="PeerJ">
        <title>Extensive microbial diversity within the chicken gut microbiome revealed by metagenomics and culture.</title>
        <authorList>
            <person name="Gilroy R."/>
            <person name="Ravi A."/>
            <person name="Getino M."/>
            <person name="Pursley I."/>
            <person name="Horton D.L."/>
            <person name="Alikhan N.F."/>
            <person name="Baker D."/>
            <person name="Gharbi K."/>
            <person name="Hall N."/>
            <person name="Watson M."/>
            <person name="Adriaenssens E.M."/>
            <person name="Foster-Nyarko E."/>
            <person name="Jarju S."/>
            <person name="Secka A."/>
            <person name="Antonio M."/>
            <person name="Oren A."/>
            <person name="Chaudhuri R.R."/>
            <person name="La Ragione R."/>
            <person name="Hildebrand F."/>
            <person name="Pallen M.J."/>
        </authorList>
    </citation>
    <scope>NUCLEOTIDE SEQUENCE</scope>
    <source>
        <strain evidence="3">ChiSxjej3B15-24422</strain>
    </source>
</reference>
<dbReference type="InterPro" id="IPR002104">
    <property type="entry name" value="Integrase_catalytic"/>
</dbReference>
<dbReference type="GO" id="GO:0006310">
    <property type="term" value="P:DNA recombination"/>
    <property type="evidence" value="ECO:0007669"/>
    <property type="project" value="UniProtKB-KW"/>
</dbReference>
<sequence>MKFIVSTPKTQSGKREIPLMMDVRRQLAKQREYDRLTGTTGNARIEGYTDFVFHTFKGMPFTTAGINSLIGRIIDSYNDQERARAEEEGQKPELLPKFSAHILRHTFCTRFCENESNIKVIQEIMGHHDIKTTMDIYSHGGSQSAPIWCKIWYNFWYK</sequence>
<dbReference type="Proteomes" id="UP000824007">
    <property type="component" value="Unassembled WGS sequence"/>
</dbReference>
<dbReference type="GO" id="GO:0003677">
    <property type="term" value="F:DNA binding"/>
    <property type="evidence" value="ECO:0007669"/>
    <property type="project" value="InterPro"/>
</dbReference>
<dbReference type="Pfam" id="PF00589">
    <property type="entry name" value="Phage_integrase"/>
    <property type="match status" value="1"/>
</dbReference>
<proteinExistence type="predicted"/>
<dbReference type="GO" id="GO:0015074">
    <property type="term" value="P:DNA integration"/>
    <property type="evidence" value="ECO:0007669"/>
    <property type="project" value="InterPro"/>
</dbReference>
<reference evidence="3" key="2">
    <citation type="submission" date="2021-04" db="EMBL/GenBank/DDBJ databases">
        <authorList>
            <person name="Gilroy R."/>
        </authorList>
    </citation>
    <scope>NUCLEOTIDE SEQUENCE</scope>
    <source>
        <strain evidence="3">ChiSxjej3B15-24422</strain>
    </source>
</reference>
<dbReference type="PROSITE" id="PS51898">
    <property type="entry name" value="TYR_RECOMBINASE"/>
    <property type="match status" value="1"/>
</dbReference>
<feature type="domain" description="Tyr recombinase" evidence="2">
    <location>
        <begin position="1"/>
        <end position="153"/>
    </location>
</feature>
<organism evidence="3 4">
    <name type="scientific">Candidatus Eisenbergiella pullistercoris</name>
    <dbReference type="NCBI Taxonomy" id="2838555"/>
    <lineage>
        <taxon>Bacteria</taxon>
        <taxon>Bacillati</taxon>
        <taxon>Bacillota</taxon>
        <taxon>Clostridia</taxon>
        <taxon>Lachnospirales</taxon>
        <taxon>Lachnospiraceae</taxon>
        <taxon>Eisenbergiella</taxon>
    </lineage>
</organism>
<evidence type="ECO:0000259" key="2">
    <source>
        <dbReference type="PROSITE" id="PS51898"/>
    </source>
</evidence>
<dbReference type="EMBL" id="DXDD01000115">
    <property type="protein sequence ID" value="HIY60876.1"/>
    <property type="molecule type" value="Genomic_DNA"/>
</dbReference>
<dbReference type="Gene3D" id="1.10.443.10">
    <property type="entry name" value="Intergrase catalytic core"/>
    <property type="match status" value="1"/>
</dbReference>
<evidence type="ECO:0000256" key="1">
    <source>
        <dbReference type="ARBA" id="ARBA00023172"/>
    </source>
</evidence>
<keyword evidence="1" id="KW-0233">DNA recombination</keyword>
<protein>
    <submittedName>
        <fullName evidence="3">Tyrosine-type recombinase/integrase</fullName>
    </submittedName>
</protein>
<name>A0A9D1YRF4_9FIRM</name>
<comment type="caution">
    <text evidence="3">The sequence shown here is derived from an EMBL/GenBank/DDBJ whole genome shotgun (WGS) entry which is preliminary data.</text>
</comment>
<dbReference type="SUPFAM" id="SSF56349">
    <property type="entry name" value="DNA breaking-rejoining enzymes"/>
    <property type="match status" value="1"/>
</dbReference>
<dbReference type="InterPro" id="IPR013762">
    <property type="entry name" value="Integrase-like_cat_sf"/>
</dbReference>
<dbReference type="AlphaFoldDB" id="A0A9D1YRF4"/>
<gene>
    <name evidence="3" type="ORF">H9831_09385</name>
</gene>
<accession>A0A9D1YRF4</accession>
<evidence type="ECO:0000313" key="4">
    <source>
        <dbReference type="Proteomes" id="UP000824007"/>
    </source>
</evidence>